<keyword evidence="11" id="KW-0902">Two-component regulatory system</keyword>
<keyword evidence="12" id="KW-0472">Membrane</keyword>
<proteinExistence type="predicted"/>
<dbReference type="Gene3D" id="6.10.340.10">
    <property type="match status" value="1"/>
</dbReference>
<evidence type="ECO:0000256" key="12">
    <source>
        <dbReference type="SAM" id="Phobius"/>
    </source>
</evidence>
<dbReference type="CDD" id="cd06225">
    <property type="entry name" value="HAMP"/>
    <property type="match status" value="1"/>
</dbReference>
<feature type="transmembrane region" description="Helical" evidence="12">
    <location>
        <begin position="221"/>
        <end position="242"/>
    </location>
</feature>
<dbReference type="CDD" id="cd16917">
    <property type="entry name" value="HATPase_UhpB-NarQ-NarX-like"/>
    <property type="match status" value="1"/>
</dbReference>
<dbReference type="PROSITE" id="PS50885">
    <property type="entry name" value="HAMP"/>
    <property type="match status" value="1"/>
</dbReference>
<dbReference type="InterPro" id="IPR003594">
    <property type="entry name" value="HATPase_dom"/>
</dbReference>
<keyword evidence="5" id="KW-0808">Transferase</keyword>
<dbReference type="GO" id="GO:0016020">
    <property type="term" value="C:membrane"/>
    <property type="evidence" value="ECO:0007669"/>
    <property type="project" value="UniProtKB-SubCell"/>
</dbReference>
<keyword evidence="8" id="KW-0418">Kinase</keyword>
<keyword evidence="6 12" id="KW-0812">Transmembrane</keyword>
<comment type="subcellular location">
    <subcellularLocation>
        <location evidence="2">Membrane</location>
    </subcellularLocation>
</comment>
<evidence type="ECO:0000256" key="5">
    <source>
        <dbReference type="ARBA" id="ARBA00022679"/>
    </source>
</evidence>
<sequence>MKGTCVDVAHVRNQTDDSLSQAFTISIAEWSMRVRRWFRGRRLGLTPLTVAASGLLALLISVAFAVLLWAIEDANGSTSARRASREALVEVGTMEQLLLDLESGQRGFVITERQEFLRPWQAARRALPSAARRFTGTATSFEQRRTAERISQGVESYLNDYSVPLVEAVRRGDAAASGLAMAEEGKRRSDALRTQFDQYSAAARDELAAREDTARANSRQAVIAAGVGLAASTALVAAFTVLQHRAVVRPVRGAAVASKQLASGDLGVRITPHRVAEIQSLGMSFNTMAASLQNSRRRIMESVEAVHRRTARDLHDGAQQRLVSLMIGLRLARELIPETETAAAELLDQSIANAQTAIDELRELASGIYPLVLTVKGLVVAVEELASRCPIPAVVESRSSRRLSSAVESNAYFVVAEAVTNTIKHAQASKIDICVDIEDVIRIRVVDDGIGGVNENTAGSGLSGLADRVAAFDGTLTIESPPGGGTSILVRIPIPA</sequence>
<evidence type="ECO:0000256" key="4">
    <source>
        <dbReference type="ARBA" id="ARBA00022553"/>
    </source>
</evidence>
<dbReference type="EC" id="2.7.13.3" evidence="3"/>
<evidence type="ECO:0000256" key="2">
    <source>
        <dbReference type="ARBA" id="ARBA00004370"/>
    </source>
</evidence>
<dbReference type="SMART" id="SM00387">
    <property type="entry name" value="HATPase_c"/>
    <property type="match status" value="1"/>
</dbReference>
<feature type="transmembrane region" description="Helical" evidence="12">
    <location>
        <begin position="43"/>
        <end position="71"/>
    </location>
</feature>
<evidence type="ECO:0000259" key="13">
    <source>
        <dbReference type="PROSITE" id="PS50885"/>
    </source>
</evidence>
<gene>
    <name evidence="14" type="ORF">GCM10010365_23720</name>
</gene>
<dbReference type="EMBL" id="BMVW01000003">
    <property type="protein sequence ID" value="GGZ04069.1"/>
    <property type="molecule type" value="Genomic_DNA"/>
</dbReference>
<reference evidence="14" key="1">
    <citation type="journal article" date="2014" name="Int. J. Syst. Evol. Microbiol.">
        <title>Complete genome sequence of Corynebacterium casei LMG S-19264T (=DSM 44701T), isolated from a smear-ripened cheese.</title>
        <authorList>
            <consortium name="US DOE Joint Genome Institute (JGI-PGF)"/>
            <person name="Walter F."/>
            <person name="Albersmeier A."/>
            <person name="Kalinowski J."/>
            <person name="Ruckert C."/>
        </authorList>
    </citation>
    <scope>NUCLEOTIDE SEQUENCE</scope>
    <source>
        <strain evidence="14">JCM 4815</strain>
    </source>
</reference>
<evidence type="ECO:0000313" key="14">
    <source>
        <dbReference type="EMBL" id="GGZ04069.1"/>
    </source>
</evidence>
<dbReference type="SUPFAM" id="SSF55874">
    <property type="entry name" value="ATPase domain of HSP90 chaperone/DNA topoisomerase II/histidine kinase"/>
    <property type="match status" value="1"/>
</dbReference>
<evidence type="ECO:0000256" key="7">
    <source>
        <dbReference type="ARBA" id="ARBA00022741"/>
    </source>
</evidence>
<dbReference type="Gene3D" id="1.20.5.1930">
    <property type="match status" value="1"/>
</dbReference>
<dbReference type="Pfam" id="PF00672">
    <property type="entry name" value="HAMP"/>
    <property type="match status" value="1"/>
</dbReference>
<name>A0A918PG59_9ACTN</name>
<evidence type="ECO:0000256" key="6">
    <source>
        <dbReference type="ARBA" id="ARBA00022692"/>
    </source>
</evidence>
<reference evidence="14" key="2">
    <citation type="submission" date="2020-09" db="EMBL/GenBank/DDBJ databases">
        <authorList>
            <person name="Sun Q."/>
            <person name="Ohkuma M."/>
        </authorList>
    </citation>
    <scope>NUCLEOTIDE SEQUENCE</scope>
    <source>
        <strain evidence="14">JCM 4815</strain>
    </source>
</reference>
<evidence type="ECO:0000256" key="8">
    <source>
        <dbReference type="ARBA" id="ARBA00022777"/>
    </source>
</evidence>
<evidence type="ECO:0000256" key="3">
    <source>
        <dbReference type="ARBA" id="ARBA00012438"/>
    </source>
</evidence>
<dbReference type="AlphaFoldDB" id="A0A918PG59"/>
<dbReference type="InterPro" id="IPR007891">
    <property type="entry name" value="CHASE3"/>
</dbReference>
<dbReference type="InterPro" id="IPR011712">
    <property type="entry name" value="Sig_transdc_His_kin_sub3_dim/P"/>
</dbReference>
<dbReference type="Gene3D" id="3.30.565.10">
    <property type="entry name" value="Histidine kinase-like ATPase, C-terminal domain"/>
    <property type="match status" value="1"/>
</dbReference>
<dbReference type="InterPro" id="IPR003660">
    <property type="entry name" value="HAMP_dom"/>
</dbReference>
<organism evidence="14 15">
    <name type="scientific">Streptomyces poonensis</name>
    <dbReference type="NCBI Taxonomy" id="68255"/>
    <lineage>
        <taxon>Bacteria</taxon>
        <taxon>Bacillati</taxon>
        <taxon>Actinomycetota</taxon>
        <taxon>Actinomycetes</taxon>
        <taxon>Kitasatosporales</taxon>
        <taxon>Streptomycetaceae</taxon>
        <taxon>Streptomyces</taxon>
    </lineage>
</organism>
<dbReference type="GO" id="GO:0005524">
    <property type="term" value="F:ATP binding"/>
    <property type="evidence" value="ECO:0007669"/>
    <property type="project" value="UniProtKB-KW"/>
</dbReference>
<keyword evidence="15" id="KW-1185">Reference proteome</keyword>
<dbReference type="SUPFAM" id="SSF158472">
    <property type="entry name" value="HAMP domain-like"/>
    <property type="match status" value="1"/>
</dbReference>
<dbReference type="PANTHER" id="PTHR24421:SF10">
    <property type="entry name" value="NITRATE_NITRITE SENSOR PROTEIN NARQ"/>
    <property type="match status" value="1"/>
</dbReference>
<evidence type="ECO:0000256" key="10">
    <source>
        <dbReference type="ARBA" id="ARBA00022989"/>
    </source>
</evidence>
<keyword evidence="10 12" id="KW-1133">Transmembrane helix</keyword>
<dbReference type="RefSeq" id="WP_229858800.1">
    <property type="nucleotide sequence ID" value="NZ_BMVW01000003.1"/>
</dbReference>
<keyword evidence="7" id="KW-0547">Nucleotide-binding</keyword>
<feature type="domain" description="HAMP" evidence="13">
    <location>
        <begin position="245"/>
        <end position="297"/>
    </location>
</feature>
<evidence type="ECO:0000256" key="11">
    <source>
        <dbReference type="ARBA" id="ARBA00023012"/>
    </source>
</evidence>
<dbReference type="Proteomes" id="UP000622166">
    <property type="component" value="Unassembled WGS sequence"/>
</dbReference>
<protein>
    <recommendedName>
        <fullName evidence="3">histidine kinase</fullName>
        <ecNumber evidence="3">2.7.13.3</ecNumber>
    </recommendedName>
</protein>
<evidence type="ECO:0000313" key="15">
    <source>
        <dbReference type="Proteomes" id="UP000622166"/>
    </source>
</evidence>
<comment type="caution">
    <text evidence="14">The sequence shown here is derived from an EMBL/GenBank/DDBJ whole genome shotgun (WGS) entry which is preliminary data.</text>
</comment>
<evidence type="ECO:0000256" key="9">
    <source>
        <dbReference type="ARBA" id="ARBA00022840"/>
    </source>
</evidence>
<dbReference type="Pfam" id="PF02518">
    <property type="entry name" value="HATPase_c"/>
    <property type="match status" value="1"/>
</dbReference>
<dbReference type="InterPro" id="IPR036890">
    <property type="entry name" value="HATPase_C_sf"/>
</dbReference>
<keyword evidence="9" id="KW-0067">ATP-binding</keyword>
<dbReference type="Pfam" id="PF05227">
    <property type="entry name" value="CHASE3"/>
    <property type="match status" value="1"/>
</dbReference>
<dbReference type="GO" id="GO:0046983">
    <property type="term" value="F:protein dimerization activity"/>
    <property type="evidence" value="ECO:0007669"/>
    <property type="project" value="InterPro"/>
</dbReference>
<dbReference type="SMART" id="SM00304">
    <property type="entry name" value="HAMP"/>
    <property type="match status" value="1"/>
</dbReference>
<keyword evidence="4" id="KW-0597">Phosphoprotein</keyword>
<accession>A0A918PG59</accession>
<comment type="catalytic activity">
    <reaction evidence="1">
        <text>ATP + protein L-histidine = ADP + protein N-phospho-L-histidine.</text>
        <dbReference type="EC" id="2.7.13.3"/>
    </reaction>
</comment>
<dbReference type="PANTHER" id="PTHR24421">
    <property type="entry name" value="NITRATE/NITRITE SENSOR PROTEIN NARX-RELATED"/>
    <property type="match status" value="1"/>
</dbReference>
<dbReference type="Pfam" id="PF07730">
    <property type="entry name" value="HisKA_3"/>
    <property type="match status" value="1"/>
</dbReference>
<dbReference type="GO" id="GO:0000155">
    <property type="term" value="F:phosphorelay sensor kinase activity"/>
    <property type="evidence" value="ECO:0007669"/>
    <property type="project" value="InterPro"/>
</dbReference>
<evidence type="ECO:0000256" key="1">
    <source>
        <dbReference type="ARBA" id="ARBA00000085"/>
    </source>
</evidence>
<dbReference type="InterPro" id="IPR050482">
    <property type="entry name" value="Sensor_HK_TwoCompSys"/>
</dbReference>